<accession>A0ABC8XMR0</accession>
<feature type="compositionally biased region" description="Basic and acidic residues" evidence="1">
    <location>
        <begin position="77"/>
        <end position="86"/>
    </location>
</feature>
<keyword evidence="4" id="KW-1185">Reference proteome</keyword>
<evidence type="ECO:0000256" key="1">
    <source>
        <dbReference type="SAM" id="MobiDB-lite"/>
    </source>
</evidence>
<feature type="signal peptide" evidence="2">
    <location>
        <begin position="1"/>
        <end position="18"/>
    </location>
</feature>
<dbReference type="AlphaFoldDB" id="A0ABC8XMR0"/>
<protein>
    <recommendedName>
        <fullName evidence="5">Secreted protein</fullName>
    </recommendedName>
</protein>
<dbReference type="EMBL" id="OZ075124">
    <property type="protein sequence ID" value="CAL4927682.1"/>
    <property type="molecule type" value="Genomic_DNA"/>
</dbReference>
<name>A0ABC8XMR0_9POAL</name>
<feature type="chain" id="PRO_5044821200" description="Secreted protein" evidence="2">
    <location>
        <begin position="19"/>
        <end position="86"/>
    </location>
</feature>
<evidence type="ECO:0008006" key="5">
    <source>
        <dbReference type="Google" id="ProtNLM"/>
    </source>
</evidence>
<gene>
    <name evidence="3" type="ORF">URODEC1_LOCUS24716</name>
</gene>
<keyword evidence="2" id="KW-0732">Signal</keyword>
<feature type="region of interest" description="Disordered" evidence="1">
    <location>
        <begin position="64"/>
        <end position="86"/>
    </location>
</feature>
<evidence type="ECO:0000313" key="4">
    <source>
        <dbReference type="Proteomes" id="UP001497457"/>
    </source>
</evidence>
<evidence type="ECO:0000256" key="2">
    <source>
        <dbReference type="SAM" id="SignalP"/>
    </source>
</evidence>
<feature type="compositionally biased region" description="Low complexity" evidence="1">
    <location>
        <begin position="64"/>
        <end position="74"/>
    </location>
</feature>
<sequence length="86" mass="8656">MAKLTALTIVVLVAMAAATTIVSFAHGARTLEAVEHVAIPASFVATPPAVDDVDFSVPLEEVAADGPAAAGPNASDWDDKTPVSGQ</sequence>
<organism evidence="3 4">
    <name type="scientific">Urochloa decumbens</name>
    <dbReference type="NCBI Taxonomy" id="240449"/>
    <lineage>
        <taxon>Eukaryota</taxon>
        <taxon>Viridiplantae</taxon>
        <taxon>Streptophyta</taxon>
        <taxon>Embryophyta</taxon>
        <taxon>Tracheophyta</taxon>
        <taxon>Spermatophyta</taxon>
        <taxon>Magnoliopsida</taxon>
        <taxon>Liliopsida</taxon>
        <taxon>Poales</taxon>
        <taxon>Poaceae</taxon>
        <taxon>PACMAD clade</taxon>
        <taxon>Panicoideae</taxon>
        <taxon>Panicodae</taxon>
        <taxon>Paniceae</taxon>
        <taxon>Melinidinae</taxon>
        <taxon>Urochloa</taxon>
    </lineage>
</organism>
<proteinExistence type="predicted"/>
<evidence type="ECO:0000313" key="3">
    <source>
        <dbReference type="EMBL" id="CAL4927682.1"/>
    </source>
</evidence>
<dbReference type="Proteomes" id="UP001497457">
    <property type="component" value="Chromosome 14rd"/>
</dbReference>
<reference evidence="3 4" key="2">
    <citation type="submission" date="2024-10" db="EMBL/GenBank/DDBJ databases">
        <authorList>
            <person name="Ryan C."/>
        </authorList>
    </citation>
    <scope>NUCLEOTIDE SEQUENCE [LARGE SCALE GENOMIC DNA]</scope>
</reference>
<reference evidence="4" key="1">
    <citation type="submission" date="2024-06" db="EMBL/GenBank/DDBJ databases">
        <authorList>
            <person name="Ryan C."/>
        </authorList>
    </citation>
    <scope>NUCLEOTIDE SEQUENCE [LARGE SCALE GENOMIC DNA]</scope>
</reference>